<proteinExistence type="predicted"/>
<gene>
    <name evidence="2" type="ORF">GCM10007383_37340</name>
</gene>
<keyword evidence="3" id="KW-1185">Reference proteome</keyword>
<sequence>MFLAMLITGIAMVIVFLTLLFYSRTYGANGFVKKLADASKPESIKITHEFRNLLLWENR</sequence>
<protein>
    <submittedName>
        <fullName evidence="2">Uncharacterized protein</fullName>
    </submittedName>
</protein>
<feature type="transmembrane region" description="Helical" evidence="1">
    <location>
        <begin position="6"/>
        <end position="23"/>
    </location>
</feature>
<comment type="caution">
    <text evidence="2">The sequence shown here is derived from an EMBL/GenBank/DDBJ whole genome shotgun (WGS) entry which is preliminary data.</text>
</comment>
<dbReference type="EMBL" id="BMWP01000042">
    <property type="protein sequence ID" value="GGW49966.1"/>
    <property type="molecule type" value="Genomic_DNA"/>
</dbReference>
<keyword evidence="1" id="KW-1133">Transmembrane helix</keyword>
<organism evidence="2 3">
    <name type="scientific">Arenibacter certesii</name>
    <dbReference type="NCBI Taxonomy" id="228955"/>
    <lineage>
        <taxon>Bacteria</taxon>
        <taxon>Pseudomonadati</taxon>
        <taxon>Bacteroidota</taxon>
        <taxon>Flavobacteriia</taxon>
        <taxon>Flavobacteriales</taxon>
        <taxon>Flavobacteriaceae</taxon>
        <taxon>Arenibacter</taxon>
    </lineage>
</organism>
<dbReference type="Proteomes" id="UP000634668">
    <property type="component" value="Unassembled WGS sequence"/>
</dbReference>
<evidence type="ECO:0000313" key="3">
    <source>
        <dbReference type="Proteomes" id="UP000634668"/>
    </source>
</evidence>
<name>A0A918J5R3_9FLAO</name>
<evidence type="ECO:0000256" key="1">
    <source>
        <dbReference type="SAM" id="Phobius"/>
    </source>
</evidence>
<keyword evidence="1" id="KW-0472">Membrane</keyword>
<keyword evidence="1" id="KW-0812">Transmembrane</keyword>
<evidence type="ECO:0000313" key="2">
    <source>
        <dbReference type="EMBL" id="GGW49966.1"/>
    </source>
</evidence>
<reference evidence="2" key="2">
    <citation type="submission" date="2020-09" db="EMBL/GenBank/DDBJ databases">
        <authorList>
            <person name="Sun Q."/>
            <person name="Kim S."/>
        </authorList>
    </citation>
    <scope>NUCLEOTIDE SEQUENCE</scope>
    <source>
        <strain evidence="2">KCTC 12113</strain>
    </source>
</reference>
<dbReference type="AlphaFoldDB" id="A0A918J5R3"/>
<accession>A0A918J5R3</accession>
<reference evidence="2" key="1">
    <citation type="journal article" date="2014" name="Int. J. Syst. Evol. Microbiol.">
        <title>Complete genome sequence of Corynebacterium casei LMG S-19264T (=DSM 44701T), isolated from a smear-ripened cheese.</title>
        <authorList>
            <consortium name="US DOE Joint Genome Institute (JGI-PGF)"/>
            <person name="Walter F."/>
            <person name="Albersmeier A."/>
            <person name="Kalinowski J."/>
            <person name="Ruckert C."/>
        </authorList>
    </citation>
    <scope>NUCLEOTIDE SEQUENCE</scope>
    <source>
        <strain evidence="2">KCTC 12113</strain>
    </source>
</reference>